<proteinExistence type="inferred from homology"/>
<evidence type="ECO:0000313" key="13">
    <source>
        <dbReference type="Proteomes" id="UP000216300"/>
    </source>
</evidence>
<keyword evidence="9" id="KW-0051">Antiviral defense</keyword>
<evidence type="ECO:0000256" key="2">
    <source>
        <dbReference type="ARBA" id="ARBA00009046"/>
    </source>
</evidence>
<dbReference type="SUPFAM" id="SSF52540">
    <property type="entry name" value="P-loop containing nucleoside triphosphate hydrolases"/>
    <property type="match status" value="1"/>
</dbReference>
<evidence type="ECO:0000256" key="4">
    <source>
        <dbReference type="ARBA" id="ARBA00022723"/>
    </source>
</evidence>
<dbReference type="EMBL" id="NMVJ01000009">
    <property type="protein sequence ID" value="OYN89425.1"/>
    <property type="molecule type" value="Genomic_DNA"/>
</dbReference>
<feature type="domain" description="HD Cas3-type" evidence="11">
    <location>
        <begin position="16"/>
        <end position="210"/>
    </location>
</feature>
<dbReference type="NCBIfam" id="TIGR01596">
    <property type="entry name" value="cas3_HD"/>
    <property type="match status" value="1"/>
</dbReference>
<dbReference type="Pfam" id="PF22590">
    <property type="entry name" value="Cas3-like_C_2"/>
    <property type="match status" value="1"/>
</dbReference>
<evidence type="ECO:0000256" key="6">
    <source>
        <dbReference type="ARBA" id="ARBA00022801"/>
    </source>
</evidence>
<dbReference type="Gene3D" id="3.40.50.300">
    <property type="entry name" value="P-loop containing nucleotide triphosphate hydrolases"/>
    <property type="match status" value="2"/>
</dbReference>
<feature type="domain" description="Helicase ATP-binding" evidence="10">
    <location>
        <begin position="275"/>
        <end position="492"/>
    </location>
</feature>
<evidence type="ECO:0000256" key="3">
    <source>
        <dbReference type="ARBA" id="ARBA00022722"/>
    </source>
</evidence>
<evidence type="ECO:0000256" key="1">
    <source>
        <dbReference type="ARBA" id="ARBA00006847"/>
    </source>
</evidence>
<dbReference type="InterPro" id="IPR014001">
    <property type="entry name" value="Helicase_ATP-bd"/>
</dbReference>
<keyword evidence="5" id="KW-0547">Nucleotide-binding</keyword>
<accession>A0A255EII5</accession>
<dbReference type="InterPro" id="IPR027417">
    <property type="entry name" value="P-loop_NTPase"/>
</dbReference>
<dbReference type="Proteomes" id="UP000216300">
    <property type="component" value="Unassembled WGS sequence"/>
</dbReference>
<evidence type="ECO:0000256" key="9">
    <source>
        <dbReference type="ARBA" id="ARBA00023118"/>
    </source>
</evidence>
<dbReference type="RefSeq" id="WP_094455155.1">
    <property type="nucleotide sequence ID" value="NZ_NMVJ01000009.1"/>
</dbReference>
<protein>
    <submittedName>
        <fullName evidence="12">CRISPR-associated helicase/endonuclease Cas3</fullName>
    </submittedName>
</protein>
<evidence type="ECO:0000256" key="5">
    <source>
        <dbReference type="ARBA" id="ARBA00022741"/>
    </source>
</evidence>
<dbReference type="InterPro" id="IPR038257">
    <property type="entry name" value="CRISPR-assoc_Cas3_HD_sf"/>
</dbReference>
<evidence type="ECO:0000313" key="12">
    <source>
        <dbReference type="EMBL" id="OYN89425.1"/>
    </source>
</evidence>
<dbReference type="NCBIfam" id="TIGR01587">
    <property type="entry name" value="cas3_core"/>
    <property type="match status" value="1"/>
</dbReference>
<evidence type="ECO:0000259" key="11">
    <source>
        <dbReference type="PROSITE" id="PS51643"/>
    </source>
</evidence>
<dbReference type="Pfam" id="PF18019">
    <property type="entry name" value="Cas3_HD"/>
    <property type="match status" value="1"/>
</dbReference>
<dbReference type="SMART" id="SM00487">
    <property type="entry name" value="DEXDc"/>
    <property type="match status" value="1"/>
</dbReference>
<dbReference type="PROSITE" id="PS51192">
    <property type="entry name" value="HELICASE_ATP_BIND_1"/>
    <property type="match status" value="1"/>
</dbReference>
<dbReference type="InterPro" id="IPR001650">
    <property type="entry name" value="Helicase_C-like"/>
</dbReference>
<keyword evidence="12" id="KW-0255">Endonuclease</keyword>
<name>A0A255EII5_9ACTN</name>
<dbReference type="InterPro" id="IPR006483">
    <property type="entry name" value="CRISPR-assoc_Cas3_HD"/>
</dbReference>
<evidence type="ECO:0000256" key="8">
    <source>
        <dbReference type="ARBA" id="ARBA00022840"/>
    </source>
</evidence>
<keyword evidence="7" id="KW-0347">Helicase</keyword>
<dbReference type="AlphaFoldDB" id="A0A255EII5"/>
<dbReference type="InterPro" id="IPR041372">
    <property type="entry name" value="Cas3_C"/>
</dbReference>
<dbReference type="Gene3D" id="1.10.3210.30">
    <property type="match status" value="1"/>
</dbReference>
<evidence type="ECO:0000259" key="10">
    <source>
        <dbReference type="PROSITE" id="PS51192"/>
    </source>
</evidence>
<dbReference type="GO" id="GO:0003723">
    <property type="term" value="F:RNA binding"/>
    <property type="evidence" value="ECO:0007669"/>
    <property type="project" value="TreeGrafter"/>
</dbReference>
<dbReference type="Pfam" id="PF18395">
    <property type="entry name" value="Cas3_C"/>
    <property type="match status" value="1"/>
</dbReference>
<keyword evidence="6" id="KW-0378">Hydrolase</keyword>
<dbReference type="InterPro" id="IPR054712">
    <property type="entry name" value="Cas3-like_dom"/>
</dbReference>
<evidence type="ECO:0000256" key="7">
    <source>
        <dbReference type="ARBA" id="ARBA00022806"/>
    </source>
</evidence>
<dbReference type="GO" id="GO:0051607">
    <property type="term" value="P:defense response to virus"/>
    <property type="evidence" value="ECO:0007669"/>
    <property type="project" value="UniProtKB-KW"/>
</dbReference>
<dbReference type="PROSITE" id="PS51643">
    <property type="entry name" value="HD_CAS3"/>
    <property type="match status" value="1"/>
</dbReference>
<organism evidence="12 13">
    <name type="scientific">Parenemella sanctibonifatiensis</name>
    <dbReference type="NCBI Taxonomy" id="2016505"/>
    <lineage>
        <taxon>Bacteria</taxon>
        <taxon>Bacillati</taxon>
        <taxon>Actinomycetota</taxon>
        <taxon>Actinomycetes</taxon>
        <taxon>Propionibacteriales</taxon>
        <taxon>Propionibacteriaceae</taxon>
        <taxon>Parenemella</taxon>
    </lineage>
</organism>
<dbReference type="OrthoDB" id="9810236at2"/>
<sequence length="907" mass="97493">MDIERAASALWAKSDAGGKPHSLVGHLLDTAAVAELIWTDYLAPAAREHLAAAAGNGDGKQLLVTLSALHDIGKATPAFQVKARDIGRDDLVSGIESAGLSVPPSNLKIFQDWHHGRAGAVALREIVPAAQWKSWSWAAPLIEGHHGRYGGPAGRPSLGHGDPQWAAVRHHLAAKVLGQLGVDLTSWSPSRPSRGVQTAFGGLIVMADWIASSDLFPGLGLVDVDILTARQRARSAWDRLGLDAGWTTQSLLTSIDEFPAHFGFHPRPLQALAVGAGMGGSGLTIIEAPMGEGKTEAALALTEMLAASSGAKGVFFAMPTQGTTDAMYDRVRSWMETVDPTVPVSLLHGKAMLNEAWVNLTEGVGVGEVHDLDEYGLPADDWGDGQRSAAMPSAWLAGRHRGLLASAGVATIDQVLWAATRTKFVALRHAGLMGRVLVIDEVHAFDAYMGVFLHELLRWCARMKTPVVLMSATLPESIRTALVNAWREGAGLPPSDATVAAYPSILSVADNGEQQLRSCDPYRPDLAVEVAAVPGTGEDSEGRIASEVRDQVNDGGVALAILNTVRRAQEVYRELRRLNVPAMLIHGRLTAAERADRTARAVRDLGPDGDRPGTLVIVATQIAEQSFDVDADVLFTDLAPMDLLLQRIGRLHRHDRPASDRPSRLQQPRVHVTGLDWANGVPHWPGSFADSPEAEPRDPLIRRTVYRPGGLLRSADALRAPALWHIPSEVPQLVAAAYSDAPSGSPAWQALLAAAARHETAEREYRRSVAATFRLDGDPKTTRVDLVNLHARSSSATPDDRPVVRDGEDSLEVILIKRVGDRLQSLTGTPLGHAGERAADRDVARRVLADSVRLRWRKEMAGASPLPQWEGLPFLTGSIVTVLDENNLGHIGAMPVRYDDDLGLEIL</sequence>
<comment type="similarity">
    <text evidence="1">In the N-terminal section; belongs to the CRISPR-associated nuclease Cas3-HD family.</text>
</comment>
<dbReference type="InterPro" id="IPR006474">
    <property type="entry name" value="Helicase_Cas3_CRISPR-ass_core"/>
</dbReference>
<dbReference type="GO" id="GO:0016787">
    <property type="term" value="F:hydrolase activity"/>
    <property type="evidence" value="ECO:0007669"/>
    <property type="project" value="UniProtKB-KW"/>
</dbReference>
<dbReference type="GO" id="GO:0004519">
    <property type="term" value="F:endonuclease activity"/>
    <property type="evidence" value="ECO:0007669"/>
    <property type="project" value="UniProtKB-KW"/>
</dbReference>
<dbReference type="CDD" id="cd09641">
    <property type="entry name" value="Cas3''_I"/>
    <property type="match status" value="1"/>
</dbReference>
<keyword evidence="4" id="KW-0479">Metal-binding</keyword>
<keyword evidence="3" id="KW-0540">Nuclease</keyword>
<dbReference type="PANTHER" id="PTHR47963">
    <property type="entry name" value="DEAD-BOX ATP-DEPENDENT RNA HELICASE 47, MITOCHONDRIAL"/>
    <property type="match status" value="1"/>
</dbReference>
<dbReference type="GO" id="GO:0046872">
    <property type="term" value="F:metal ion binding"/>
    <property type="evidence" value="ECO:0007669"/>
    <property type="project" value="UniProtKB-KW"/>
</dbReference>
<dbReference type="GO" id="GO:0003724">
    <property type="term" value="F:RNA helicase activity"/>
    <property type="evidence" value="ECO:0007669"/>
    <property type="project" value="TreeGrafter"/>
</dbReference>
<gene>
    <name evidence="12" type="ORF">CGZ91_11050</name>
</gene>
<dbReference type="SMART" id="SM00490">
    <property type="entry name" value="HELICc"/>
    <property type="match status" value="1"/>
</dbReference>
<keyword evidence="13" id="KW-1185">Reference proteome</keyword>
<comment type="caution">
    <text evidence="12">The sequence shown here is derived from an EMBL/GenBank/DDBJ whole genome shotgun (WGS) entry which is preliminary data.</text>
</comment>
<dbReference type="InterPro" id="IPR050547">
    <property type="entry name" value="DEAD_box_RNA_helicases"/>
</dbReference>
<reference evidence="12 13" key="1">
    <citation type="submission" date="2017-07" db="EMBL/GenBank/DDBJ databases">
        <title>Draft whole genome sequences of clinical Proprionibacteriaceae strains.</title>
        <authorList>
            <person name="Bernier A.-M."/>
            <person name="Bernard K."/>
            <person name="Domingo M.-C."/>
        </authorList>
    </citation>
    <scope>NUCLEOTIDE SEQUENCE [LARGE SCALE GENOMIC DNA]</scope>
    <source>
        <strain evidence="12 13">NML 150081</strain>
    </source>
</reference>
<comment type="similarity">
    <text evidence="2">In the central section; belongs to the CRISPR-associated helicase Cas3 family.</text>
</comment>
<dbReference type="PANTHER" id="PTHR47963:SF9">
    <property type="entry name" value="CRISPR-ASSOCIATED ENDONUCLEASE_HELICASE CAS3"/>
    <property type="match status" value="1"/>
</dbReference>
<keyword evidence="8" id="KW-0067">ATP-binding</keyword>
<dbReference type="GO" id="GO:0005524">
    <property type="term" value="F:ATP binding"/>
    <property type="evidence" value="ECO:0007669"/>
    <property type="project" value="UniProtKB-KW"/>
</dbReference>